<evidence type="ECO:0000259" key="3">
    <source>
        <dbReference type="Pfam" id="PF00588"/>
    </source>
</evidence>
<dbReference type="PANTHER" id="PTHR46429:SF1">
    <property type="entry name" value="23S RRNA (GUANOSINE-2'-O-)-METHYLTRANSFERASE RLMB"/>
    <property type="match status" value="1"/>
</dbReference>
<dbReference type="GO" id="GO:0032259">
    <property type="term" value="P:methylation"/>
    <property type="evidence" value="ECO:0007669"/>
    <property type="project" value="UniProtKB-KW"/>
</dbReference>
<keyword evidence="2" id="KW-0808">Transferase</keyword>
<evidence type="ECO:0000256" key="1">
    <source>
        <dbReference type="ARBA" id="ARBA00022603"/>
    </source>
</evidence>
<dbReference type="OrthoDB" id="9795352at2"/>
<organism evidence="4 5">
    <name type="scientific">Paludibacter jiangxiensis</name>
    <dbReference type="NCBI Taxonomy" id="681398"/>
    <lineage>
        <taxon>Bacteria</taxon>
        <taxon>Pseudomonadati</taxon>
        <taxon>Bacteroidota</taxon>
        <taxon>Bacteroidia</taxon>
        <taxon>Bacteroidales</taxon>
        <taxon>Paludibacteraceae</taxon>
        <taxon>Paludibacter</taxon>
    </lineage>
</organism>
<dbReference type="InterPro" id="IPR029026">
    <property type="entry name" value="tRNA_m1G_MTases_N"/>
</dbReference>
<evidence type="ECO:0000313" key="4">
    <source>
        <dbReference type="EMBL" id="GAT63357.1"/>
    </source>
</evidence>
<evidence type="ECO:0000256" key="2">
    <source>
        <dbReference type="ARBA" id="ARBA00022679"/>
    </source>
</evidence>
<evidence type="ECO:0000313" key="5">
    <source>
        <dbReference type="Proteomes" id="UP000076586"/>
    </source>
</evidence>
<dbReference type="STRING" id="681398.PJIAN_3683"/>
<dbReference type="InterPro" id="IPR004441">
    <property type="entry name" value="rRNA_MeTrfase_TrmH"/>
</dbReference>
<dbReference type="GO" id="GO:0008173">
    <property type="term" value="F:RNA methyltransferase activity"/>
    <property type="evidence" value="ECO:0007669"/>
    <property type="project" value="InterPro"/>
</dbReference>
<dbReference type="InterPro" id="IPR001537">
    <property type="entry name" value="SpoU_MeTrfase"/>
</dbReference>
<dbReference type="GO" id="GO:0005829">
    <property type="term" value="C:cytosol"/>
    <property type="evidence" value="ECO:0007669"/>
    <property type="project" value="TreeGrafter"/>
</dbReference>
<keyword evidence="1 4" id="KW-0489">Methyltransferase</keyword>
<dbReference type="Pfam" id="PF00588">
    <property type="entry name" value="SpoU_methylase"/>
    <property type="match status" value="1"/>
</dbReference>
<dbReference type="PANTHER" id="PTHR46429">
    <property type="entry name" value="23S RRNA (GUANOSINE-2'-O-)-METHYLTRANSFERASE RLMB"/>
    <property type="match status" value="1"/>
</dbReference>
<dbReference type="GO" id="GO:0006396">
    <property type="term" value="P:RNA processing"/>
    <property type="evidence" value="ECO:0007669"/>
    <property type="project" value="InterPro"/>
</dbReference>
<dbReference type="CDD" id="cd18097">
    <property type="entry name" value="SpoU-like"/>
    <property type="match status" value="1"/>
</dbReference>
<proteinExistence type="predicted"/>
<protein>
    <submittedName>
        <fullName evidence="4">SpoU rRNA Methylase family protein</fullName>
    </submittedName>
</protein>
<gene>
    <name evidence="4" type="ORF">PJIAN_3683</name>
</gene>
<dbReference type="InterPro" id="IPR029028">
    <property type="entry name" value="Alpha/beta_knot_MTases"/>
</dbReference>
<dbReference type="AlphaFoldDB" id="A0A161LFH2"/>
<dbReference type="RefSeq" id="WP_068704445.1">
    <property type="nucleotide sequence ID" value="NZ_BDCR01000003.1"/>
</dbReference>
<reference evidence="5" key="2">
    <citation type="journal article" date="2017" name="Genome Announc.">
        <title>Draft genome sequence of Paludibacter jiangxiensis NM7(T), a propionate-producing fermentative bacterium.</title>
        <authorList>
            <person name="Qiu Y.-L."/>
            <person name="Tourlousse D.M."/>
            <person name="Matsuura N."/>
            <person name="Ohashi A."/>
            <person name="Sekiguchi Y."/>
        </authorList>
    </citation>
    <scope>NUCLEOTIDE SEQUENCE [LARGE SCALE GENOMIC DNA]</scope>
    <source>
        <strain evidence="5">NM7</strain>
    </source>
</reference>
<dbReference type="EMBL" id="BDCR01000003">
    <property type="protein sequence ID" value="GAT63357.1"/>
    <property type="molecule type" value="Genomic_DNA"/>
</dbReference>
<dbReference type="SUPFAM" id="SSF75217">
    <property type="entry name" value="alpha/beta knot"/>
    <property type="match status" value="1"/>
</dbReference>
<feature type="domain" description="tRNA/rRNA methyltransferase SpoU type" evidence="3">
    <location>
        <begin position="25"/>
        <end position="167"/>
    </location>
</feature>
<accession>A0A161LFH2</accession>
<sequence>MRKLKIDELNRLSTDEFKQADKLPLVVVLDNVRSLHNVGSVFRTSDAYLVEAVYLCGITSTPPHAEIHKSALGAEFSVDWKYFEQTLDAVAQLKAEGYTVFSIEQAQGSTMLTDLQLDPNGKYAVILGHEVKGVQQEVVNASDGCIELPQYGTKHSLNVSVTAGIVIWEFFRGLSPLNSR</sequence>
<dbReference type="Proteomes" id="UP000076586">
    <property type="component" value="Unassembled WGS sequence"/>
</dbReference>
<comment type="caution">
    <text evidence="4">The sequence shown here is derived from an EMBL/GenBank/DDBJ whole genome shotgun (WGS) entry which is preliminary data.</text>
</comment>
<dbReference type="Gene3D" id="3.40.1280.10">
    <property type="match status" value="1"/>
</dbReference>
<dbReference type="GO" id="GO:0003723">
    <property type="term" value="F:RNA binding"/>
    <property type="evidence" value="ECO:0007669"/>
    <property type="project" value="InterPro"/>
</dbReference>
<keyword evidence="5" id="KW-1185">Reference proteome</keyword>
<name>A0A161LFH2_9BACT</name>
<reference evidence="5" key="1">
    <citation type="submission" date="2016-04" db="EMBL/GenBank/DDBJ databases">
        <title>Draft genome sequence of Paludibacter jiangxiensis strain NM7.</title>
        <authorList>
            <person name="Qiu Y."/>
            <person name="Matsuura N."/>
            <person name="Ohashi A."/>
            <person name="Tourlousse M.D."/>
            <person name="Sekiguchi Y."/>
        </authorList>
    </citation>
    <scope>NUCLEOTIDE SEQUENCE [LARGE SCALE GENOMIC DNA]</scope>
    <source>
        <strain evidence="5">NM7</strain>
    </source>
</reference>